<feature type="transmembrane region" description="Helical" evidence="1">
    <location>
        <begin position="187"/>
        <end position="211"/>
    </location>
</feature>
<proteinExistence type="predicted"/>
<feature type="transmembrane region" description="Helical" evidence="1">
    <location>
        <begin position="98"/>
        <end position="123"/>
    </location>
</feature>
<keyword evidence="1" id="KW-0812">Transmembrane</keyword>
<dbReference type="RefSeq" id="WP_066518474.1">
    <property type="nucleotide sequence ID" value="NZ_JAXEMS010000051.1"/>
</dbReference>
<organism evidence="2 3">
    <name type="scientific">Christensenella minuta</name>
    <dbReference type="NCBI Taxonomy" id="626937"/>
    <lineage>
        <taxon>Bacteria</taxon>
        <taxon>Bacillati</taxon>
        <taxon>Bacillota</taxon>
        <taxon>Clostridia</taxon>
        <taxon>Christensenellales</taxon>
        <taxon>Christensenellaceae</taxon>
        <taxon>Christensenella</taxon>
    </lineage>
</organism>
<feature type="transmembrane region" description="Helical" evidence="1">
    <location>
        <begin position="135"/>
        <end position="154"/>
    </location>
</feature>
<feature type="transmembrane region" description="Helical" evidence="1">
    <location>
        <begin position="160"/>
        <end position="180"/>
    </location>
</feature>
<dbReference type="STRING" id="626937.HMPREF3293_02156"/>
<dbReference type="OrthoDB" id="2062742at2"/>
<feature type="transmembrane region" description="Helical" evidence="1">
    <location>
        <begin position="391"/>
        <end position="411"/>
    </location>
</feature>
<gene>
    <name evidence="2" type="ORF">HMPREF3293_02156</name>
</gene>
<comment type="caution">
    <text evidence="2">The sequence shown here is derived from an EMBL/GenBank/DDBJ whole genome shotgun (WGS) entry which is preliminary data.</text>
</comment>
<feature type="transmembrane region" description="Helical" evidence="1">
    <location>
        <begin position="307"/>
        <end position="325"/>
    </location>
</feature>
<evidence type="ECO:0008006" key="4">
    <source>
        <dbReference type="Google" id="ProtNLM"/>
    </source>
</evidence>
<dbReference type="AlphaFoldDB" id="A0A136Q2J9"/>
<dbReference type="Proteomes" id="UP000070366">
    <property type="component" value="Unassembled WGS sequence"/>
</dbReference>
<keyword evidence="1" id="KW-0472">Membrane</keyword>
<keyword evidence="1" id="KW-1133">Transmembrane helix</keyword>
<keyword evidence="3" id="KW-1185">Reference proteome</keyword>
<evidence type="ECO:0000313" key="2">
    <source>
        <dbReference type="EMBL" id="KXK64909.1"/>
    </source>
</evidence>
<reference evidence="2 3" key="1">
    <citation type="submission" date="2016-02" db="EMBL/GenBank/DDBJ databases">
        <authorList>
            <person name="Wen L."/>
            <person name="He K."/>
            <person name="Yang H."/>
        </authorList>
    </citation>
    <scope>NUCLEOTIDE SEQUENCE [LARGE SCALE GENOMIC DNA]</scope>
    <source>
        <strain evidence="2 3">DSM 22607</strain>
    </source>
</reference>
<evidence type="ECO:0000256" key="1">
    <source>
        <dbReference type="SAM" id="Phobius"/>
    </source>
</evidence>
<evidence type="ECO:0000313" key="3">
    <source>
        <dbReference type="Proteomes" id="UP000070366"/>
    </source>
</evidence>
<feature type="transmembrane region" description="Helical" evidence="1">
    <location>
        <begin position="362"/>
        <end position="379"/>
    </location>
</feature>
<dbReference type="KEGG" id="cmiu:B1H56_04510"/>
<feature type="transmembrane region" description="Helical" evidence="1">
    <location>
        <begin position="20"/>
        <end position="36"/>
    </location>
</feature>
<accession>A0A136Q2J9</accession>
<feature type="transmembrane region" description="Helical" evidence="1">
    <location>
        <begin position="231"/>
        <end position="250"/>
    </location>
</feature>
<sequence length="412" mass="47366">MCYNKNMSLYSSLKKPKTDWLLIGTLIILFCGYLFFHDLFGGSLFAYNDWDGYTLQALAWRNGSASLPQNYSWLELAEYGGNYYISFPPVPSLVMLPLTFFFGGGVPSNFVVMVYALLSIVFAYECFRKTGLRDVFSMFWAIFFVLGSNMLWMSTSGGSWFLAQGLNLTLCFGAVLSLFYQKKVLCMILLALAIGCRPFSFCLFLVVFIYFCVQEWRISHQRPIIVVFRQMKFLIVPAVIALGYCLYNYVRFDHPFEFGHNYLPEFSGVGNEQFGLQYIAANAYNIFLRPAALLEDASLNLPQFDGFMFYVANPIFIVWFALIIRDIILKKITLEKIMLILGCAANLLFLLSHKTFGGWQFGARYTVDLLPFLLLYFLASYRGKPQKWEFFIGAFAVLFNLYGAFFMHMQIP</sequence>
<name>A0A136Q2J9_9FIRM</name>
<dbReference type="EMBL" id="LSZW01000063">
    <property type="protein sequence ID" value="KXK64909.1"/>
    <property type="molecule type" value="Genomic_DNA"/>
</dbReference>
<protein>
    <recommendedName>
        <fullName evidence="4">Glycosyltransferase RgtA/B/C/D-like domain-containing protein</fullName>
    </recommendedName>
</protein>